<feature type="compositionally biased region" description="Acidic residues" evidence="1">
    <location>
        <begin position="95"/>
        <end position="105"/>
    </location>
</feature>
<reference evidence="3" key="1">
    <citation type="journal article" date="2020" name="Genome Biol.">
        <title>Gamete binning: chromosome-level and haplotype-resolved genome assembly enabled by high-throughput single-cell sequencing of gamete genomes.</title>
        <authorList>
            <person name="Campoy J.A."/>
            <person name="Sun H."/>
            <person name="Goel M."/>
            <person name="Jiao W.-B."/>
            <person name="Folz-Donahue K."/>
            <person name="Wang N."/>
            <person name="Rubio M."/>
            <person name="Liu C."/>
            <person name="Kukat C."/>
            <person name="Ruiz D."/>
            <person name="Huettel B."/>
            <person name="Schneeberger K."/>
        </authorList>
    </citation>
    <scope>NUCLEOTIDE SEQUENCE [LARGE SCALE GENOMIC DNA]</scope>
    <source>
        <strain evidence="3">cv. Rojo Pasion</strain>
    </source>
</reference>
<dbReference type="EMBL" id="CAEKKB010000008">
    <property type="protein sequence ID" value="CAB4320049.1"/>
    <property type="molecule type" value="Genomic_DNA"/>
</dbReference>
<feature type="compositionally biased region" description="Basic residues" evidence="1">
    <location>
        <begin position="79"/>
        <end position="92"/>
    </location>
</feature>
<keyword evidence="3" id="KW-1185">Reference proteome</keyword>
<evidence type="ECO:0000313" key="2">
    <source>
        <dbReference type="EMBL" id="CAB4320049.1"/>
    </source>
</evidence>
<protein>
    <submittedName>
        <fullName evidence="2">Uncharacterized protein</fullName>
    </submittedName>
</protein>
<feature type="region of interest" description="Disordered" evidence="1">
    <location>
        <begin position="68"/>
        <end position="105"/>
    </location>
</feature>
<dbReference type="AlphaFoldDB" id="A0A6J5Y286"/>
<dbReference type="Proteomes" id="UP000507245">
    <property type="component" value="Unassembled WGS sequence"/>
</dbReference>
<gene>
    <name evidence="2" type="ORF">ORAREDHAP_LOCUS48419</name>
</gene>
<evidence type="ECO:0000313" key="3">
    <source>
        <dbReference type="Proteomes" id="UP000507245"/>
    </source>
</evidence>
<organism evidence="2 3">
    <name type="scientific">Prunus armeniaca</name>
    <name type="common">Apricot</name>
    <name type="synonym">Armeniaca vulgaris</name>
    <dbReference type="NCBI Taxonomy" id="36596"/>
    <lineage>
        <taxon>Eukaryota</taxon>
        <taxon>Viridiplantae</taxon>
        <taxon>Streptophyta</taxon>
        <taxon>Embryophyta</taxon>
        <taxon>Tracheophyta</taxon>
        <taxon>Spermatophyta</taxon>
        <taxon>Magnoliopsida</taxon>
        <taxon>eudicotyledons</taxon>
        <taxon>Gunneridae</taxon>
        <taxon>Pentapetalae</taxon>
        <taxon>rosids</taxon>
        <taxon>fabids</taxon>
        <taxon>Rosales</taxon>
        <taxon>Rosaceae</taxon>
        <taxon>Amygdaloideae</taxon>
        <taxon>Amygdaleae</taxon>
        <taxon>Prunus</taxon>
    </lineage>
</organism>
<accession>A0A6J5Y286</accession>
<proteinExistence type="predicted"/>
<name>A0A6J5Y286_PRUAR</name>
<sequence>MVSTRKQIEDSGEELVGPLISAKALRQKKKKAIAEGEGTDAKIASLAQQMEKLTLMMANLVENLVRKPQDEIPEDSRRKTSRTKTSKVKKRVQFSEEEDSNEEEH</sequence>
<evidence type="ECO:0000256" key="1">
    <source>
        <dbReference type="SAM" id="MobiDB-lite"/>
    </source>
</evidence>
<feature type="compositionally biased region" description="Basic and acidic residues" evidence="1">
    <location>
        <begin position="68"/>
        <end position="78"/>
    </location>
</feature>